<dbReference type="GO" id="GO:0003677">
    <property type="term" value="F:DNA binding"/>
    <property type="evidence" value="ECO:0007669"/>
    <property type="project" value="UniProtKB-KW"/>
</dbReference>
<dbReference type="Gene3D" id="1.10.10.60">
    <property type="entry name" value="Homeodomain-like"/>
    <property type="match status" value="1"/>
</dbReference>
<dbReference type="EMBL" id="LSBA01000023">
    <property type="protein sequence ID" value="KXZ17255.1"/>
    <property type="molecule type" value="Genomic_DNA"/>
</dbReference>
<keyword evidence="2" id="KW-0805">Transcription regulation</keyword>
<dbReference type="InterPro" id="IPR011991">
    <property type="entry name" value="ArsR-like_HTH"/>
</dbReference>
<organism evidence="6 7">
    <name type="scientific">Bacillus nakamurai</name>
    <dbReference type="NCBI Taxonomy" id="1793963"/>
    <lineage>
        <taxon>Bacteria</taxon>
        <taxon>Bacillati</taxon>
        <taxon>Bacillota</taxon>
        <taxon>Bacilli</taxon>
        <taxon>Bacillales</taxon>
        <taxon>Bacillaceae</taxon>
        <taxon>Bacillus</taxon>
    </lineage>
</organism>
<protein>
    <submittedName>
        <fullName evidence="6">Cro/Cl family transcriptional regulator</fullName>
    </submittedName>
</protein>
<accession>A0A150F4X7</accession>
<keyword evidence="7" id="KW-1185">Reference proteome</keyword>
<evidence type="ECO:0000259" key="5">
    <source>
        <dbReference type="Pfam" id="PF04198"/>
    </source>
</evidence>
<evidence type="ECO:0000256" key="1">
    <source>
        <dbReference type="ARBA" id="ARBA00010466"/>
    </source>
</evidence>
<evidence type="ECO:0000256" key="2">
    <source>
        <dbReference type="ARBA" id="ARBA00023015"/>
    </source>
</evidence>
<gene>
    <name evidence="6" type="ORF">AXI58_01740</name>
</gene>
<sequence>MYYEHDMTQSDISKALNIYRTSVSRLLKKAREEGIVKITIDNELAGQINLETELEKAFGLKEAIVIPVQPGQTDQEKKSLIAKAGAELLKRIVKDNDVVGFAWGSTLAEMVGELHNCPKRDAYFVPLVGGPGTMDTKYHVNTIVYNIANDFGGTAQFIDASAVVERKETKRDIVQSHYFSKISDFWRKLSVAVVGIGAPIKSSNMIWTGFYGDKDINDLNELEAIGDICSRFYDRDGVLVDSELSDRTIAIELEQLKQTRYTIGIAESIEKVPSILGALKGGYMNCFITTDETAHSLLKEPRL</sequence>
<evidence type="ECO:0000256" key="3">
    <source>
        <dbReference type="ARBA" id="ARBA00023125"/>
    </source>
</evidence>
<feature type="domain" description="Sugar-binding" evidence="5">
    <location>
        <begin position="44"/>
        <end position="299"/>
    </location>
</feature>
<dbReference type="SUPFAM" id="SSF100950">
    <property type="entry name" value="NagB/RpiA/CoA transferase-like"/>
    <property type="match status" value="1"/>
</dbReference>
<comment type="similarity">
    <text evidence="1">Belongs to the SorC transcriptional regulatory family.</text>
</comment>
<proteinExistence type="inferred from homology"/>
<comment type="caution">
    <text evidence="6">The sequence shown here is derived from an EMBL/GenBank/DDBJ whole genome shotgun (WGS) entry which is preliminary data.</text>
</comment>
<dbReference type="InterPro" id="IPR037171">
    <property type="entry name" value="NagB/RpiA_transferase-like"/>
</dbReference>
<dbReference type="Proteomes" id="UP000075430">
    <property type="component" value="Unassembled WGS sequence"/>
</dbReference>
<reference evidence="7" key="1">
    <citation type="submission" date="2016-02" db="EMBL/GenBank/DDBJ databases">
        <authorList>
            <person name="Dunlap C."/>
        </authorList>
    </citation>
    <scope>NUCLEOTIDE SEQUENCE [LARGE SCALE GENOMIC DNA]</scope>
    <source>
        <strain evidence="7">NRRL B-41092</strain>
    </source>
</reference>
<dbReference type="Pfam" id="PF04198">
    <property type="entry name" value="Sugar-bind"/>
    <property type="match status" value="1"/>
</dbReference>
<name>A0A150F4X7_9BACI</name>
<dbReference type="Gene3D" id="3.40.50.1360">
    <property type="match status" value="1"/>
</dbReference>
<dbReference type="STRING" id="1793963.AXI58_01740"/>
<dbReference type="InterPro" id="IPR007324">
    <property type="entry name" value="Sugar-bd_dom_put"/>
</dbReference>
<dbReference type="PANTHER" id="PTHR34294:SF1">
    <property type="entry name" value="TRANSCRIPTIONAL REGULATOR LSRR"/>
    <property type="match status" value="1"/>
</dbReference>
<keyword evidence="3" id="KW-0238">DNA-binding</keyword>
<dbReference type="InterPro" id="IPR051054">
    <property type="entry name" value="SorC_transcr_regulators"/>
</dbReference>
<dbReference type="AlphaFoldDB" id="A0A150F4X7"/>
<evidence type="ECO:0000313" key="6">
    <source>
        <dbReference type="EMBL" id="KXZ17255.1"/>
    </source>
</evidence>
<evidence type="ECO:0000256" key="4">
    <source>
        <dbReference type="ARBA" id="ARBA00023163"/>
    </source>
</evidence>
<dbReference type="PANTHER" id="PTHR34294">
    <property type="entry name" value="TRANSCRIPTIONAL REGULATOR-RELATED"/>
    <property type="match status" value="1"/>
</dbReference>
<dbReference type="CDD" id="cd00090">
    <property type="entry name" value="HTH_ARSR"/>
    <property type="match status" value="1"/>
</dbReference>
<evidence type="ECO:0000313" key="7">
    <source>
        <dbReference type="Proteomes" id="UP000075430"/>
    </source>
</evidence>
<keyword evidence="4" id="KW-0804">Transcription</keyword>
<dbReference type="GO" id="GO:0030246">
    <property type="term" value="F:carbohydrate binding"/>
    <property type="evidence" value="ECO:0007669"/>
    <property type="project" value="InterPro"/>
</dbReference>